<evidence type="ECO:0000313" key="3">
    <source>
        <dbReference type="Proteomes" id="UP000784294"/>
    </source>
</evidence>
<gene>
    <name evidence="2" type="ORF">PXEA_LOCUS11721</name>
</gene>
<comment type="caution">
    <text evidence="2">The sequence shown here is derived from an EMBL/GenBank/DDBJ whole genome shotgun (WGS) entry which is preliminary data.</text>
</comment>
<feature type="chain" id="PRO_5018719013" evidence="1">
    <location>
        <begin position="23"/>
        <end position="272"/>
    </location>
</feature>
<evidence type="ECO:0000256" key="1">
    <source>
        <dbReference type="SAM" id="SignalP"/>
    </source>
</evidence>
<keyword evidence="3" id="KW-1185">Reference proteome</keyword>
<protein>
    <submittedName>
        <fullName evidence="2">Uncharacterized protein</fullName>
    </submittedName>
</protein>
<organism evidence="2 3">
    <name type="scientific">Protopolystoma xenopodis</name>
    <dbReference type="NCBI Taxonomy" id="117903"/>
    <lineage>
        <taxon>Eukaryota</taxon>
        <taxon>Metazoa</taxon>
        <taxon>Spiralia</taxon>
        <taxon>Lophotrochozoa</taxon>
        <taxon>Platyhelminthes</taxon>
        <taxon>Monogenea</taxon>
        <taxon>Polyopisthocotylea</taxon>
        <taxon>Polystomatidea</taxon>
        <taxon>Polystomatidae</taxon>
        <taxon>Protopolystoma</taxon>
    </lineage>
</organism>
<name>A0A3S5A2U0_9PLAT</name>
<dbReference type="AlphaFoldDB" id="A0A3S5A2U0"/>
<dbReference type="Proteomes" id="UP000784294">
    <property type="component" value="Unassembled WGS sequence"/>
</dbReference>
<proteinExistence type="predicted"/>
<reference evidence="2" key="1">
    <citation type="submission" date="2018-11" db="EMBL/GenBank/DDBJ databases">
        <authorList>
            <consortium name="Pathogen Informatics"/>
        </authorList>
    </citation>
    <scope>NUCLEOTIDE SEQUENCE</scope>
</reference>
<accession>A0A3S5A2U0</accession>
<feature type="signal peptide" evidence="1">
    <location>
        <begin position="1"/>
        <end position="22"/>
    </location>
</feature>
<evidence type="ECO:0000313" key="2">
    <source>
        <dbReference type="EMBL" id="VEL18281.1"/>
    </source>
</evidence>
<keyword evidence="1" id="KW-0732">Signal</keyword>
<sequence length="272" mass="30266">MINLFSSVYRLAVFFFLTPATSQPSGTPCAIDSGAPYHSNLLPTPNQEFNQPGSFILADNFFYSGSTNTNTSSSTSITTSTTTGLYAGNIIRKSSIDAVTSRYRMQAIASHEVSRSSRTSSNLCQQVSLKPEYTSPLQTHCLSLHHKNQQLFQLTDHSNRHQQQQQPQQNSREVITSQASLITPLSSQSEITYSKASLQPSSDAHSLQFQLPNYQQLQQNNFVSAHRPPLPCLTGLTPVNTATCISCPIRKFGRVSPFVLLFTFYFLHSRYK</sequence>
<dbReference type="EMBL" id="CAAALY010036307">
    <property type="protein sequence ID" value="VEL18281.1"/>
    <property type="molecule type" value="Genomic_DNA"/>
</dbReference>